<name>A0ABM8TW86_9BURK</name>
<dbReference type="EMBL" id="CAJPVI010000103">
    <property type="protein sequence ID" value="CAG2161016.1"/>
    <property type="molecule type" value="Genomic_DNA"/>
</dbReference>
<organism evidence="1 2">
    <name type="scientific">Cupriavidus numazuensis</name>
    <dbReference type="NCBI Taxonomy" id="221992"/>
    <lineage>
        <taxon>Bacteria</taxon>
        <taxon>Pseudomonadati</taxon>
        <taxon>Pseudomonadota</taxon>
        <taxon>Betaproteobacteria</taxon>
        <taxon>Burkholderiales</taxon>
        <taxon>Burkholderiaceae</taxon>
        <taxon>Cupriavidus</taxon>
    </lineage>
</organism>
<gene>
    <name evidence="1" type="ORF">LMG26411_07938</name>
</gene>
<accession>A0ABM8TW86</accession>
<dbReference type="Proteomes" id="UP000672657">
    <property type="component" value="Unassembled WGS sequence"/>
</dbReference>
<comment type="caution">
    <text evidence="1">The sequence shown here is derived from an EMBL/GenBank/DDBJ whole genome shotgun (WGS) entry which is preliminary data.</text>
</comment>
<reference evidence="1 2" key="1">
    <citation type="submission" date="2021-03" db="EMBL/GenBank/DDBJ databases">
        <authorList>
            <person name="Peeters C."/>
        </authorList>
    </citation>
    <scope>NUCLEOTIDE SEQUENCE [LARGE SCALE GENOMIC DNA]</scope>
    <source>
        <strain evidence="1 2">LMG 26411</strain>
    </source>
</reference>
<evidence type="ECO:0008006" key="3">
    <source>
        <dbReference type="Google" id="ProtNLM"/>
    </source>
</evidence>
<protein>
    <recommendedName>
        <fullName evidence="3">Transposase</fullName>
    </recommendedName>
</protein>
<keyword evidence="2" id="KW-1185">Reference proteome</keyword>
<sequence>MTSADRAATLLPRYIDTNQKALHKLQPWLAVMEVCP</sequence>
<evidence type="ECO:0000313" key="1">
    <source>
        <dbReference type="EMBL" id="CAG2161016.1"/>
    </source>
</evidence>
<evidence type="ECO:0000313" key="2">
    <source>
        <dbReference type="Proteomes" id="UP000672657"/>
    </source>
</evidence>
<proteinExistence type="predicted"/>